<evidence type="ECO:0000313" key="5">
    <source>
        <dbReference type="EMBL" id="MFI7586413.1"/>
    </source>
</evidence>
<dbReference type="CDD" id="cd07302">
    <property type="entry name" value="CHD"/>
    <property type="match status" value="2"/>
</dbReference>
<dbReference type="Pfam" id="PF13191">
    <property type="entry name" value="AAA_16"/>
    <property type="match status" value="1"/>
</dbReference>
<comment type="caution">
    <text evidence="5">The sequence shown here is derived from an EMBL/GenBank/DDBJ whole genome shotgun (WGS) entry which is preliminary data.</text>
</comment>
<proteinExistence type="predicted"/>
<dbReference type="Pfam" id="PF13424">
    <property type="entry name" value="TPR_12"/>
    <property type="match status" value="1"/>
</dbReference>
<dbReference type="RefSeq" id="WP_398276010.1">
    <property type="nucleotide sequence ID" value="NZ_JBITLV010000001.1"/>
</dbReference>
<dbReference type="PROSITE" id="PS50125">
    <property type="entry name" value="GUANYLATE_CYCLASE_2"/>
    <property type="match status" value="2"/>
</dbReference>
<dbReference type="InterPro" id="IPR029787">
    <property type="entry name" value="Nucleotide_cyclase"/>
</dbReference>
<keyword evidence="2" id="KW-0067">ATP-binding</keyword>
<sequence>MSDRGPVGAQLPLRPYVPRLVIDWLSGHPEQEYRRLDATLVFADISGFTALTERLSRRGKVGAEEMGDLLNATFEQLLGVAYAYGCMLLKWGGDAVLLSFTGPGHAGRAARAAQAMQRTIRTAGRLETSVGTVRLGMSIGVHSGPVDAFLAATPRRELLVLGPAATAVTTMEKYAERGEVLLSPGAVAALVAEGHPAPGAVSGPGFLLEATLDVDPSPAVTPADITGLDLTAALDPSLCDHLLGGVVAPEHRHIAVGFVEFSGVDAVLDAGGPDALLPQLQALLTRAQDVVAAQQITLLSTDVNADGGKIILISGAPRATGDDETRVLAAVQQIVAGSAGGVGDLRLRAGVNHGAVFAGDYGPAYRRVYSIAGDCVNLAARLMASAEPGEVRVMPSVLERSRTRYATTELPPFAAKGKAEPVRSLRLGRPLGEVESADERGPLIGRDRELGVLHDALRTAIAGTGRVIELVGDRGMGKSRLVAEFCSTAGVPVLRARGETYAGATPYTPWRRLLRARLGVGDDEAAIVERLRALAGEVEPWLPLIGIVAGVELPATPEVDALDAKFRKARLEQVMCRFLEQLVGEPALICLEDVHLMDAASHDLLKAVAATAAGQPWLVMGTRTTEGVGRLTEAGARELRLEPLSEAAALEFLTSSTTTAPIAPHRMAAILRRASGNPLYLREIVLAVLAGGDPDDLPTSVEALAAAHVDRLAPTDRQVLRTAAVLGNDVELALLHELLEPAAPEQVPDHSLDLSALHEFLRPARPGWLAFEHQVLREVAYEGLPYSRRTALHARAAEAITAASSDGGRSSSALLSMHYRAAGAFQKAWRTAMVAATEARAQYALADAVTLYRRGLAAAEHLPNLAVGYRIDAWEALGDVHYDLGDFAEADAAYRKAWRLLGSQPLRMAGLRLRIAKVHERAGELRRALGWLTRARADLDGLEGPEPDRLRARLAARYAWVRSIQGNTDQALEWARRAEEEALDSREDGALAIALRVLDVVDLHRGEIPERPRVLEAVRLLRALGERIEVGHALAQLGVLLYFRGNWTEAVERYTQARATFLEAGDQWNAATMSANLAEVLVDQGEDAAALDLLEPAMRIWQANGLLSEIAFGRTLLCRLAARAGDLATALEHATAAGDFYVESGEKAQAWLADVLRAEAHLLCGDPATALTVLGGLPGPGGDSDLWAALTERVRGEALARLGEPDGAREALLAGLESARSRKADHEVAYALAALLRHDLVPADDVETYRAECDLITGRLGIRHELSPATR</sequence>
<dbReference type="PANTHER" id="PTHR16305">
    <property type="entry name" value="TESTICULAR SOLUBLE ADENYLYL CYCLASE"/>
    <property type="match status" value="1"/>
</dbReference>
<dbReference type="Proteomes" id="UP001612915">
    <property type="component" value="Unassembled WGS sequence"/>
</dbReference>
<evidence type="ECO:0000256" key="3">
    <source>
        <dbReference type="PROSITE-ProRule" id="PRU00339"/>
    </source>
</evidence>
<evidence type="ECO:0000256" key="1">
    <source>
        <dbReference type="ARBA" id="ARBA00022741"/>
    </source>
</evidence>
<dbReference type="SUPFAM" id="SSF52540">
    <property type="entry name" value="P-loop containing nucleoside triphosphate hydrolases"/>
    <property type="match status" value="1"/>
</dbReference>
<dbReference type="Pfam" id="PF00211">
    <property type="entry name" value="Guanylate_cyc"/>
    <property type="match status" value="2"/>
</dbReference>
<dbReference type="PROSITE" id="PS50005">
    <property type="entry name" value="TPR"/>
    <property type="match status" value="1"/>
</dbReference>
<protein>
    <submittedName>
        <fullName evidence="5">Adenylate/guanylate cyclase domain-containing protein</fullName>
    </submittedName>
</protein>
<organism evidence="5 6">
    <name type="scientific">Spongisporangium articulatum</name>
    <dbReference type="NCBI Taxonomy" id="3362603"/>
    <lineage>
        <taxon>Bacteria</taxon>
        <taxon>Bacillati</taxon>
        <taxon>Actinomycetota</taxon>
        <taxon>Actinomycetes</taxon>
        <taxon>Kineosporiales</taxon>
        <taxon>Kineosporiaceae</taxon>
        <taxon>Spongisporangium</taxon>
    </lineage>
</organism>
<reference evidence="5 6" key="1">
    <citation type="submission" date="2024-10" db="EMBL/GenBank/DDBJ databases">
        <title>The Natural Products Discovery Center: Release of the First 8490 Sequenced Strains for Exploring Actinobacteria Biosynthetic Diversity.</title>
        <authorList>
            <person name="Kalkreuter E."/>
            <person name="Kautsar S.A."/>
            <person name="Yang D."/>
            <person name="Bader C.D."/>
            <person name="Teijaro C.N."/>
            <person name="Fluegel L."/>
            <person name="Davis C.M."/>
            <person name="Simpson J.R."/>
            <person name="Lauterbach L."/>
            <person name="Steele A.D."/>
            <person name="Gui C."/>
            <person name="Meng S."/>
            <person name="Li G."/>
            <person name="Viehrig K."/>
            <person name="Ye F."/>
            <person name="Su P."/>
            <person name="Kiefer A.F."/>
            <person name="Nichols A."/>
            <person name="Cepeda A.J."/>
            <person name="Yan W."/>
            <person name="Fan B."/>
            <person name="Jiang Y."/>
            <person name="Adhikari A."/>
            <person name="Zheng C.-J."/>
            <person name="Schuster L."/>
            <person name="Cowan T.M."/>
            <person name="Smanski M.J."/>
            <person name="Chevrette M.G."/>
            <person name="De Carvalho L.P.S."/>
            <person name="Shen B."/>
        </authorList>
    </citation>
    <scope>NUCLEOTIDE SEQUENCE [LARGE SCALE GENOMIC DNA]</scope>
    <source>
        <strain evidence="5 6">NPDC049639</strain>
    </source>
</reference>
<feature type="domain" description="Guanylate cyclase" evidence="4">
    <location>
        <begin position="39"/>
        <end position="172"/>
    </location>
</feature>
<dbReference type="InterPro" id="IPR001054">
    <property type="entry name" value="A/G_cyclase"/>
</dbReference>
<feature type="repeat" description="TPR" evidence="3">
    <location>
        <begin position="871"/>
        <end position="904"/>
    </location>
</feature>
<dbReference type="SUPFAM" id="SSF48452">
    <property type="entry name" value="TPR-like"/>
    <property type="match status" value="2"/>
</dbReference>
<keyword evidence="3" id="KW-0802">TPR repeat</keyword>
<dbReference type="PANTHER" id="PTHR16305:SF28">
    <property type="entry name" value="GUANYLATE CYCLASE DOMAIN-CONTAINING PROTEIN"/>
    <property type="match status" value="1"/>
</dbReference>
<evidence type="ECO:0000313" key="6">
    <source>
        <dbReference type="Proteomes" id="UP001612915"/>
    </source>
</evidence>
<keyword evidence="6" id="KW-1185">Reference proteome</keyword>
<dbReference type="SUPFAM" id="SSF55073">
    <property type="entry name" value="Nucleotide cyclase"/>
    <property type="match status" value="2"/>
</dbReference>
<dbReference type="SMART" id="SM00044">
    <property type="entry name" value="CYCc"/>
    <property type="match status" value="1"/>
</dbReference>
<dbReference type="Gene3D" id="1.25.40.10">
    <property type="entry name" value="Tetratricopeptide repeat domain"/>
    <property type="match status" value="2"/>
</dbReference>
<evidence type="ECO:0000256" key="2">
    <source>
        <dbReference type="ARBA" id="ARBA00022840"/>
    </source>
</evidence>
<dbReference type="InterPro" id="IPR027417">
    <property type="entry name" value="P-loop_NTPase"/>
</dbReference>
<accession>A0ABW8AJU4</accession>
<dbReference type="EMBL" id="JBITLV010000001">
    <property type="protein sequence ID" value="MFI7586413.1"/>
    <property type="molecule type" value="Genomic_DNA"/>
</dbReference>
<dbReference type="SMART" id="SM00028">
    <property type="entry name" value="TPR"/>
    <property type="match status" value="4"/>
</dbReference>
<dbReference type="InterPro" id="IPR011990">
    <property type="entry name" value="TPR-like_helical_dom_sf"/>
</dbReference>
<name>A0ABW8AJU4_9ACTN</name>
<dbReference type="InterPro" id="IPR041664">
    <property type="entry name" value="AAA_16"/>
</dbReference>
<dbReference type="InterPro" id="IPR019734">
    <property type="entry name" value="TPR_rpt"/>
</dbReference>
<gene>
    <name evidence="5" type="ORF">ACIB24_05000</name>
</gene>
<evidence type="ECO:0000259" key="4">
    <source>
        <dbReference type="PROSITE" id="PS50125"/>
    </source>
</evidence>
<feature type="domain" description="Guanylate cyclase" evidence="4">
    <location>
        <begin position="255"/>
        <end position="383"/>
    </location>
</feature>
<keyword evidence="1" id="KW-0547">Nucleotide-binding</keyword>
<dbReference type="Gene3D" id="3.30.70.1230">
    <property type="entry name" value="Nucleotide cyclase"/>
    <property type="match status" value="2"/>
</dbReference>